<comment type="caution">
    <text evidence="9">The sequence shown here is derived from an EMBL/GenBank/DDBJ whole genome shotgun (WGS) entry which is preliminary data.</text>
</comment>
<keyword evidence="6" id="KW-1133">Transmembrane helix</keyword>
<dbReference type="InterPro" id="IPR027370">
    <property type="entry name" value="Znf-RING_euk"/>
</dbReference>
<keyword evidence="1" id="KW-0479">Metal-binding</keyword>
<name>A0A151N425_ALLMI</name>
<protein>
    <submittedName>
        <fullName evidence="9">RING finger protein 223</fullName>
    </submittedName>
</protein>
<dbReference type="Pfam" id="PF13445">
    <property type="entry name" value="zf-RING_UBOX"/>
    <property type="match status" value="1"/>
</dbReference>
<evidence type="ECO:0000313" key="10">
    <source>
        <dbReference type="Proteomes" id="UP000050525"/>
    </source>
</evidence>
<evidence type="ECO:0000256" key="5">
    <source>
        <dbReference type="SAM" id="MobiDB-lite"/>
    </source>
</evidence>
<gene>
    <name evidence="9" type="primary">RNF223</name>
    <name evidence="9" type="ORF">Y1Q_0006104</name>
</gene>
<feature type="transmembrane region" description="Helical" evidence="6">
    <location>
        <begin position="303"/>
        <end position="321"/>
    </location>
</feature>
<dbReference type="SUPFAM" id="SSF57850">
    <property type="entry name" value="RING/U-box"/>
    <property type="match status" value="1"/>
</dbReference>
<dbReference type="Gene3D" id="3.30.40.10">
    <property type="entry name" value="Zinc/RING finger domain, C3HC4 (zinc finger)"/>
    <property type="match status" value="1"/>
</dbReference>
<dbReference type="GO" id="GO:0061630">
    <property type="term" value="F:ubiquitin protein ligase activity"/>
    <property type="evidence" value="ECO:0007669"/>
    <property type="project" value="TreeGrafter"/>
</dbReference>
<keyword evidence="6" id="KW-0472">Membrane</keyword>
<feature type="domain" description="RING-type" evidence="8">
    <location>
        <begin position="161"/>
        <end position="211"/>
    </location>
</feature>
<evidence type="ECO:0000256" key="4">
    <source>
        <dbReference type="PROSITE-ProRule" id="PRU00175"/>
    </source>
</evidence>
<dbReference type="GO" id="GO:0008270">
    <property type="term" value="F:zinc ion binding"/>
    <property type="evidence" value="ECO:0007669"/>
    <property type="project" value="UniProtKB-KW"/>
</dbReference>
<keyword evidence="6" id="KW-0812">Transmembrane</keyword>
<keyword evidence="7" id="KW-0732">Signal</keyword>
<feature type="chain" id="PRO_5013108236" evidence="7">
    <location>
        <begin position="16"/>
        <end position="363"/>
    </location>
</feature>
<dbReference type="EMBL" id="AKHW03004073">
    <property type="protein sequence ID" value="KYO31538.1"/>
    <property type="molecule type" value="Genomic_DNA"/>
</dbReference>
<dbReference type="PANTHER" id="PTHR22791">
    <property type="entry name" value="RING-TYPE DOMAIN-CONTAINING PROTEIN"/>
    <property type="match status" value="1"/>
</dbReference>
<reference evidence="9 10" key="1">
    <citation type="journal article" date="2012" name="Genome Biol.">
        <title>Sequencing three crocodilian genomes to illuminate the evolution of archosaurs and amniotes.</title>
        <authorList>
            <person name="St John J.A."/>
            <person name="Braun E.L."/>
            <person name="Isberg S.R."/>
            <person name="Miles L.G."/>
            <person name="Chong A.Y."/>
            <person name="Gongora J."/>
            <person name="Dalzell P."/>
            <person name="Moran C."/>
            <person name="Bed'hom B."/>
            <person name="Abzhanov A."/>
            <person name="Burgess S.C."/>
            <person name="Cooksey A.M."/>
            <person name="Castoe T.A."/>
            <person name="Crawford N.G."/>
            <person name="Densmore L.D."/>
            <person name="Drew J.C."/>
            <person name="Edwards S.V."/>
            <person name="Faircloth B.C."/>
            <person name="Fujita M.K."/>
            <person name="Greenwold M.J."/>
            <person name="Hoffmann F.G."/>
            <person name="Howard J.M."/>
            <person name="Iguchi T."/>
            <person name="Janes D.E."/>
            <person name="Khan S.Y."/>
            <person name="Kohno S."/>
            <person name="de Koning A.J."/>
            <person name="Lance S.L."/>
            <person name="McCarthy F.M."/>
            <person name="McCormack J.E."/>
            <person name="Merchant M.E."/>
            <person name="Peterson D.G."/>
            <person name="Pollock D.D."/>
            <person name="Pourmand N."/>
            <person name="Raney B.J."/>
            <person name="Roessler K.A."/>
            <person name="Sanford J.R."/>
            <person name="Sawyer R.H."/>
            <person name="Schmidt C.J."/>
            <person name="Triplett E.W."/>
            <person name="Tuberville T.D."/>
            <person name="Venegas-Anaya M."/>
            <person name="Howard J.T."/>
            <person name="Jarvis E.D."/>
            <person name="Guillette L.J.Jr."/>
            <person name="Glenn T.C."/>
            <person name="Green R.E."/>
            <person name="Ray D.A."/>
        </authorList>
    </citation>
    <scope>NUCLEOTIDE SEQUENCE [LARGE SCALE GENOMIC DNA]</scope>
    <source>
        <strain evidence="9">KSC_2009_1</strain>
    </source>
</reference>
<dbReference type="PROSITE" id="PS50089">
    <property type="entry name" value="ZF_RING_2"/>
    <property type="match status" value="1"/>
</dbReference>
<evidence type="ECO:0000313" key="9">
    <source>
        <dbReference type="EMBL" id="KYO31538.1"/>
    </source>
</evidence>
<keyword evidence="10" id="KW-1185">Reference proteome</keyword>
<proteinExistence type="predicted"/>
<dbReference type="InterPro" id="IPR013083">
    <property type="entry name" value="Znf_RING/FYVE/PHD"/>
</dbReference>
<dbReference type="PROSITE" id="PS00518">
    <property type="entry name" value="ZF_RING_1"/>
    <property type="match status" value="1"/>
</dbReference>
<dbReference type="InterPro" id="IPR001841">
    <property type="entry name" value="Znf_RING"/>
</dbReference>
<feature type="compositionally biased region" description="Pro residues" evidence="5">
    <location>
        <begin position="147"/>
        <end position="156"/>
    </location>
</feature>
<dbReference type="PANTHER" id="PTHR22791:SF4">
    <property type="entry name" value="RING FINGER PROTEIN 223"/>
    <property type="match status" value="1"/>
</dbReference>
<sequence>MYIMALPIPIGATLAFPVPCSSLICKVRRHPCYTKRNLPLIEMFLQPMEVYPRWRRLFKKREQDSEYAFLLLKLHPVQAFVRVLGSNSWGSVMSCFSQMWHADMPESPTSPVPASPSEIPIPLSPIVITSPTEGKKKPRSPIDKPGSPKPASPKPTSPIECSICFNTYDNIFKTPKMLQCSHVFCLECVARLATALPPTQVEDQLPCPFCRQLTNIPREGPPALQTSKDLLATLPPDLQHEKMVWMEGTKLCCRQSSQDDPEDPNACISLDVAMSKPEVPQTPDEGFVGRLSRCDVCDDWKRVVLLSALVIILLCIILWPVQCALKTGNLRCFTRTVTFPRPNIPQFTYTTTPVPGTEVPLHQ</sequence>
<dbReference type="Proteomes" id="UP000050525">
    <property type="component" value="Unassembled WGS sequence"/>
</dbReference>
<evidence type="ECO:0000256" key="7">
    <source>
        <dbReference type="SAM" id="SignalP"/>
    </source>
</evidence>
<evidence type="ECO:0000256" key="1">
    <source>
        <dbReference type="ARBA" id="ARBA00022723"/>
    </source>
</evidence>
<evidence type="ECO:0000256" key="6">
    <source>
        <dbReference type="SAM" id="Phobius"/>
    </source>
</evidence>
<feature type="region of interest" description="Disordered" evidence="5">
    <location>
        <begin position="125"/>
        <end position="156"/>
    </location>
</feature>
<dbReference type="GO" id="GO:0016567">
    <property type="term" value="P:protein ubiquitination"/>
    <property type="evidence" value="ECO:0007669"/>
    <property type="project" value="TreeGrafter"/>
</dbReference>
<organism evidence="9 10">
    <name type="scientific">Alligator mississippiensis</name>
    <name type="common">American alligator</name>
    <dbReference type="NCBI Taxonomy" id="8496"/>
    <lineage>
        <taxon>Eukaryota</taxon>
        <taxon>Metazoa</taxon>
        <taxon>Chordata</taxon>
        <taxon>Craniata</taxon>
        <taxon>Vertebrata</taxon>
        <taxon>Euteleostomi</taxon>
        <taxon>Archelosauria</taxon>
        <taxon>Archosauria</taxon>
        <taxon>Crocodylia</taxon>
        <taxon>Alligatoridae</taxon>
        <taxon>Alligatorinae</taxon>
        <taxon>Alligator</taxon>
    </lineage>
</organism>
<dbReference type="InterPro" id="IPR017907">
    <property type="entry name" value="Znf_RING_CS"/>
</dbReference>
<evidence type="ECO:0000259" key="8">
    <source>
        <dbReference type="PROSITE" id="PS50089"/>
    </source>
</evidence>
<evidence type="ECO:0000256" key="3">
    <source>
        <dbReference type="ARBA" id="ARBA00022833"/>
    </source>
</evidence>
<accession>A0A151N425</accession>
<dbReference type="InterPro" id="IPR051435">
    <property type="entry name" value="RING_finger_E3_ubiq-ligases"/>
</dbReference>
<keyword evidence="2 4" id="KW-0863">Zinc-finger</keyword>
<evidence type="ECO:0000256" key="2">
    <source>
        <dbReference type="ARBA" id="ARBA00022771"/>
    </source>
</evidence>
<dbReference type="AlphaFoldDB" id="A0A151N425"/>
<dbReference type="eggNOG" id="KOG2177">
    <property type="taxonomic scope" value="Eukaryota"/>
</dbReference>
<keyword evidence="3" id="KW-0862">Zinc</keyword>
<feature type="signal peptide" evidence="7">
    <location>
        <begin position="1"/>
        <end position="15"/>
    </location>
</feature>
<dbReference type="SMART" id="SM00184">
    <property type="entry name" value="RING"/>
    <property type="match status" value="1"/>
</dbReference>
<dbReference type="CDD" id="cd16556">
    <property type="entry name" value="RING-HC_RNF183-like"/>
    <property type="match status" value="1"/>
</dbReference>